<name>A0ABW6GXX8_9ACTN</name>
<keyword evidence="10" id="KW-1133">Transmembrane helix</keyword>
<dbReference type="EC" id="2.7.13.3" evidence="2"/>
<keyword evidence="13" id="KW-1185">Reference proteome</keyword>
<accession>A0ABW6GXX8</accession>
<evidence type="ECO:0000256" key="7">
    <source>
        <dbReference type="ARBA" id="ARBA00022840"/>
    </source>
</evidence>
<evidence type="ECO:0000256" key="2">
    <source>
        <dbReference type="ARBA" id="ARBA00012438"/>
    </source>
</evidence>
<evidence type="ECO:0000256" key="4">
    <source>
        <dbReference type="ARBA" id="ARBA00022679"/>
    </source>
</evidence>
<feature type="domain" description="Histidine kinase/HSP90-like ATPase" evidence="11">
    <location>
        <begin position="348"/>
        <end position="441"/>
    </location>
</feature>
<dbReference type="InterPro" id="IPR003594">
    <property type="entry name" value="HATPase_dom"/>
</dbReference>
<dbReference type="Proteomes" id="UP001599756">
    <property type="component" value="Unassembled WGS sequence"/>
</dbReference>
<evidence type="ECO:0000256" key="8">
    <source>
        <dbReference type="ARBA" id="ARBA00023012"/>
    </source>
</evidence>
<dbReference type="CDD" id="cd16917">
    <property type="entry name" value="HATPase_UhpB-NarQ-NarX-like"/>
    <property type="match status" value="1"/>
</dbReference>
<evidence type="ECO:0000256" key="1">
    <source>
        <dbReference type="ARBA" id="ARBA00000085"/>
    </source>
</evidence>
<keyword evidence="10" id="KW-0472">Membrane</keyword>
<dbReference type="PANTHER" id="PTHR24421">
    <property type="entry name" value="NITRATE/NITRITE SENSOR PROTEIN NARX-RELATED"/>
    <property type="match status" value="1"/>
</dbReference>
<keyword evidence="5" id="KW-0547">Nucleotide-binding</keyword>
<evidence type="ECO:0000313" key="12">
    <source>
        <dbReference type="EMBL" id="MFE1749152.1"/>
    </source>
</evidence>
<keyword evidence="3" id="KW-0597">Phosphoprotein</keyword>
<evidence type="ECO:0000256" key="6">
    <source>
        <dbReference type="ARBA" id="ARBA00022777"/>
    </source>
</evidence>
<keyword evidence="6 12" id="KW-0418">Kinase</keyword>
<keyword evidence="8" id="KW-0902">Two-component regulatory system</keyword>
<feature type="transmembrane region" description="Helical" evidence="10">
    <location>
        <begin position="126"/>
        <end position="145"/>
    </location>
</feature>
<gene>
    <name evidence="12" type="ORF">ACFW88_01115</name>
</gene>
<feature type="region of interest" description="Disordered" evidence="9">
    <location>
        <begin position="441"/>
        <end position="502"/>
    </location>
</feature>
<dbReference type="SUPFAM" id="SSF55874">
    <property type="entry name" value="ATPase domain of HSP90 chaperone/DNA topoisomerase II/histidine kinase"/>
    <property type="match status" value="1"/>
</dbReference>
<comment type="caution">
    <text evidence="12">The sequence shown here is derived from an EMBL/GenBank/DDBJ whole genome shotgun (WGS) entry which is preliminary data.</text>
</comment>
<evidence type="ECO:0000259" key="11">
    <source>
        <dbReference type="SMART" id="SM00387"/>
    </source>
</evidence>
<feature type="transmembrane region" description="Helical" evidence="10">
    <location>
        <begin position="64"/>
        <end position="82"/>
    </location>
</feature>
<evidence type="ECO:0000256" key="5">
    <source>
        <dbReference type="ARBA" id="ARBA00022741"/>
    </source>
</evidence>
<dbReference type="Pfam" id="PF02518">
    <property type="entry name" value="HATPase_c"/>
    <property type="match status" value="1"/>
</dbReference>
<feature type="compositionally biased region" description="Pro residues" evidence="9">
    <location>
        <begin position="473"/>
        <end position="502"/>
    </location>
</feature>
<dbReference type="SMART" id="SM00387">
    <property type="entry name" value="HATPase_c"/>
    <property type="match status" value="1"/>
</dbReference>
<organism evidence="12 13">
    <name type="scientific">Streptomyces anandii</name>
    <dbReference type="NCBI Taxonomy" id="285454"/>
    <lineage>
        <taxon>Bacteria</taxon>
        <taxon>Bacillati</taxon>
        <taxon>Actinomycetota</taxon>
        <taxon>Actinomycetes</taxon>
        <taxon>Kitasatosporales</taxon>
        <taxon>Streptomycetaceae</taxon>
        <taxon>Streptomyces</taxon>
    </lineage>
</organism>
<keyword evidence="4" id="KW-0808">Transferase</keyword>
<evidence type="ECO:0000313" key="13">
    <source>
        <dbReference type="Proteomes" id="UP001599756"/>
    </source>
</evidence>
<dbReference type="InterPro" id="IPR011712">
    <property type="entry name" value="Sig_transdc_His_kin_sub3_dim/P"/>
</dbReference>
<feature type="transmembrane region" description="Helical" evidence="10">
    <location>
        <begin position="34"/>
        <end position="52"/>
    </location>
</feature>
<dbReference type="PANTHER" id="PTHR24421:SF10">
    <property type="entry name" value="NITRATE_NITRITE SENSOR PROTEIN NARQ"/>
    <property type="match status" value="1"/>
</dbReference>
<evidence type="ECO:0000256" key="10">
    <source>
        <dbReference type="SAM" id="Phobius"/>
    </source>
</evidence>
<dbReference type="RefSeq" id="WP_381807275.1">
    <property type="nucleotide sequence ID" value="NZ_JBHYTS010000001.1"/>
</dbReference>
<evidence type="ECO:0000256" key="9">
    <source>
        <dbReference type="SAM" id="MobiDB-lite"/>
    </source>
</evidence>
<keyword evidence="7" id="KW-0067">ATP-binding</keyword>
<dbReference type="InterPro" id="IPR050482">
    <property type="entry name" value="Sensor_HK_TwoCompSys"/>
</dbReference>
<dbReference type="EMBL" id="JBHYTS010000001">
    <property type="protein sequence ID" value="MFE1749152.1"/>
    <property type="molecule type" value="Genomic_DNA"/>
</dbReference>
<dbReference type="InterPro" id="IPR036890">
    <property type="entry name" value="HATPase_C_sf"/>
</dbReference>
<dbReference type="Gene3D" id="3.30.565.10">
    <property type="entry name" value="Histidine kinase-like ATPase, C-terminal domain"/>
    <property type="match status" value="1"/>
</dbReference>
<proteinExistence type="predicted"/>
<comment type="catalytic activity">
    <reaction evidence="1">
        <text>ATP + protein L-histidine = ADP + protein N-phospho-L-histidine.</text>
        <dbReference type="EC" id="2.7.13.3"/>
    </reaction>
</comment>
<feature type="transmembrane region" description="Helical" evidence="10">
    <location>
        <begin position="152"/>
        <end position="170"/>
    </location>
</feature>
<sequence length="502" mass="52841">MPRVGGVFRRLRTFLGESPSPLSPPLSRYRWLRALTYLVAGWIALFVGVFGGNEISDSFHITRVLGLLAGLAQGTAVVLALWRPAPAWTLSLSAAAVTALAARTSLEPAPAPTPGPPPGPAPAQSWPWTAPEMLAHTAVLLLLALRVRTRGAIGALIASALATYVLQGLIGAGRYTGTGVSAVALFAVAVLVGSALRGRREARAQLIEQTTITAGERARRTLLEERNRIARELHDVVAHHMSVISIQAQVAPHLVADPSPELKENLAGIRQNALEALAELRRVLGVLRSENPDDPYGLGEPATGAAPDAPQPTLDRLDALVENTRAAGLTVTMDVDDTRSEPEPYPPGVELSAYRIVQEALSNALRHAPGSTVRLEVVHVPAGLHLSVVNSRPSQPVSPSPGAGHGLLGMRERATMLGGHVTATRTLHGGFAVSAFLPRDGTASGTDPGPGSPRFEVVYTDPPEKPVVHLQPPDVPLPLPPPSPPPRPHMPASPPPTGEQTP</sequence>
<reference evidence="12 13" key="1">
    <citation type="submission" date="2024-09" db="EMBL/GenBank/DDBJ databases">
        <title>The Natural Products Discovery Center: Release of the First 8490 Sequenced Strains for Exploring Actinobacteria Biosynthetic Diversity.</title>
        <authorList>
            <person name="Kalkreuter E."/>
            <person name="Kautsar S.A."/>
            <person name="Yang D."/>
            <person name="Bader C.D."/>
            <person name="Teijaro C.N."/>
            <person name="Fluegel L."/>
            <person name="Davis C.M."/>
            <person name="Simpson J.R."/>
            <person name="Lauterbach L."/>
            <person name="Steele A.D."/>
            <person name="Gui C."/>
            <person name="Meng S."/>
            <person name="Li G."/>
            <person name="Viehrig K."/>
            <person name="Ye F."/>
            <person name="Su P."/>
            <person name="Kiefer A.F."/>
            <person name="Nichols A."/>
            <person name="Cepeda A.J."/>
            <person name="Yan W."/>
            <person name="Fan B."/>
            <person name="Jiang Y."/>
            <person name="Adhikari A."/>
            <person name="Zheng C.-J."/>
            <person name="Schuster L."/>
            <person name="Cowan T.M."/>
            <person name="Smanski M.J."/>
            <person name="Chevrette M.G."/>
            <person name="De Carvalho L.P.S."/>
            <person name="Shen B."/>
        </authorList>
    </citation>
    <scope>NUCLEOTIDE SEQUENCE [LARGE SCALE GENOMIC DNA]</scope>
    <source>
        <strain evidence="12 13">NPDC059500</strain>
    </source>
</reference>
<keyword evidence="10" id="KW-0812">Transmembrane</keyword>
<dbReference type="Pfam" id="PF07730">
    <property type="entry name" value="HisKA_3"/>
    <property type="match status" value="1"/>
</dbReference>
<protein>
    <recommendedName>
        <fullName evidence="2">histidine kinase</fullName>
        <ecNumber evidence="2">2.7.13.3</ecNumber>
    </recommendedName>
</protein>
<dbReference type="Gene3D" id="1.20.5.1930">
    <property type="match status" value="1"/>
</dbReference>
<dbReference type="GO" id="GO:0016301">
    <property type="term" value="F:kinase activity"/>
    <property type="evidence" value="ECO:0007669"/>
    <property type="project" value="UniProtKB-KW"/>
</dbReference>
<feature type="transmembrane region" description="Helical" evidence="10">
    <location>
        <begin position="176"/>
        <end position="196"/>
    </location>
</feature>
<evidence type="ECO:0000256" key="3">
    <source>
        <dbReference type="ARBA" id="ARBA00022553"/>
    </source>
</evidence>